<accession>A0A1M6Y0F4</accession>
<reference evidence="1 2" key="1">
    <citation type="submission" date="2016-11" db="EMBL/GenBank/DDBJ databases">
        <authorList>
            <person name="Jaros S."/>
            <person name="Januszkiewicz K."/>
            <person name="Wedrychowicz H."/>
        </authorList>
    </citation>
    <scope>NUCLEOTIDE SEQUENCE [LARGE SCALE GENOMIC DNA]</scope>
    <source>
        <strain evidence="1 2">DSM 14214</strain>
    </source>
</reference>
<dbReference type="Proteomes" id="UP000183975">
    <property type="component" value="Unassembled WGS sequence"/>
</dbReference>
<evidence type="ECO:0000313" key="1">
    <source>
        <dbReference type="EMBL" id="SHL11741.1"/>
    </source>
</evidence>
<dbReference type="RefSeq" id="WP_072852958.1">
    <property type="nucleotide sequence ID" value="NZ_FRAH01000068.1"/>
</dbReference>
<dbReference type="EMBL" id="FRAH01000068">
    <property type="protein sequence ID" value="SHL11741.1"/>
    <property type="molecule type" value="Genomic_DNA"/>
</dbReference>
<protein>
    <recommendedName>
        <fullName evidence="3">DUF3793 family protein</fullName>
    </recommendedName>
</protein>
<dbReference type="OrthoDB" id="5393676at2"/>
<gene>
    <name evidence="1" type="ORF">SAMN02745138_02900</name>
</gene>
<organism evidence="1 2">
    <name type="scientific">Anaerotignum lactatifermentans DSM 14214</name>
    <dbReference type="NCBI Taxonomy" id="1121323"/>
    <lineage>
        <taxon>Bacteria</taxon>
        <taxon>Bacillati</taxon>
        <taxon>Bacillota</taxon>
        <taxon>Clostridia</taxon>
        <taxon>Lachnospirales</taxon>
        <taxon>Anaerotignaceae</taxon>
        <taxon>Anaerotignum</taxon>
    </lineage>
</organism>
<evidence type="ECO:0000313" key="2">
    <source>
        <dbReference type="Proteomes" id="UP000183975"/>
    </source>
</evidence>
<dbReference type="GeneID" id="78177438"/>
<dbReference type="InterPro" id="IPR024523">
    <property type="entry name" value="DUF3793"/>
</dbReference>
<sequence>MSDFEAELIHHAAPTLLGRKQSNLFSLPLSLLPKCKEEIALYGKKLAEKGICIVYLYSFKNRVFIMVYRQNAMMRYLRVPHVRDYLISLGYPARIGKKDAMTQTLAHLRKRMQADGDFPHEIGFFLGYPPADVFAFMREKGQNYKCVGFWKVYGDEKRALRIFQCYRDCRDQMMEQVTAGSSILSLLGAA</sequence>
<evidence type="ECO:0008006" key="3">
    <source>
        <dbReference type="Google" id="ProtNLM"/>
    </source>
</evidence>
<dbReference type="Pfam" id="PF12672">
    <property type="entry name" value="DUF3793"/>
    <property type="match status" value="1"/>
</dbReference>
<dbReference type="AlphaFoldDB" id="A0A1M6Y0F4"/>
<proteinExistence type="predicted"/>
<keyword evidence="2" id="KW-1185">Reference proteome</keyword>
<name>A0A1M6Y0F4_9FIRM</name>